<evidence type="ECO:0000256" key="3">
    <source>
        <dbReference type="ARBA" id="ARBA00022448"/>
    </source>
</evidence>
<accession>A0A399FYC2</accession>
<dbReference type="Gene3D" id="1.10.3720.10">
    <property type="entry name" value="MetI-like"/>
    <property type="match status" value="1"/>
</dbReference>
<dbReference type="EMBL" id="CP063196">
    <property type="protein sequence ID" value="UOE19348.1"/>
    <property type="molecule type" value="Genomic_DNA"/>
</dbReference>
<dbReference type="RefSeq" id="WP_068690189.1">
    <property type="nucleotide sequence ID" value="NZ_CP063196.1"/>
</dbReference>
<keyword evidence="6 8" id="KW-1133">Transmembrane helix</keyword>
<dbReference type="InterPro" id="IPR035906">
    <property type="entry name" value="MetI-like_sf"/>
</dbReference>
<keyword evidence="7 8" id="KW-0472">Membrane</keyword>
<dbReference type="GO" id="GO:0055085">
    <property type="term" value="P:transmembrane transport"/>
    <property type="evidence" value="ECO:0007669"/>
    <property type="project" value="InterPro"/>
</dbReference>
<evidence type="ECO:0000313" key="9">
    <source>
        <dbReference type="EMBL" id="UOE19348.1"/>
    </source>
</evidence>
<evidence type="ECO:0000313" key="10">
    <source>
        <dbReference type="Proteomes" id="UP000265719"/>
    </source>
</evidence>
<reference evidence="9" key="1">
    <citation type="submission" date="2020-10" db="EMBL/GenBank/DDBJ databases">
        <title>De novo genome project of the cellulose decomposer Thermobifida halotolerans type strain.</title>
        <authorList>
            <person name="Nagy I."/>
            <person name="Horvath B."/>
            <person name="Kukolya J."/>
            <person name="Nagy I."/>
            <person name="Orsini M."/>
        </authorList>
    </citation>
    <scope>NUCLEOTIDE SEQUENCE</scope>
    <source>
        <strain evidence="9">DSM 44931</strain>
    </source>
</reference>
<dbReference type="PANTHER" id="PTHR43848">
    <property type="entry name" value="PUTRESCINE TRANSPORT SYSTEM PERMEASE PROTEIN POTI"/>
    <property type="match status" value="1"/>
</dbReference>
<evidence type="ECO:0000256" key="1">
    <source>
        <dbReference type="ARBA" id="ARBA00004651"/>
    </source>
</evidence>
<feature type="transmembrane region" description="Helical" evidence="8">
    <location>
        <begin position="192"/>
        <end position="214"/>
    </location>
</feature>
<evidence type="ECO:0000256" key="7">
    <source>
        <dbReference type="ARBA" id="ARBA00023136"/>
    </source>
</evidence>
<keyword evidence="4" id="KW-1003">Cell membrane</keyword>
<evidence type="ECO:0000256" key="8">
    <source>
        <dbReference type="RuleBase" id="RU363032"/>
    </source>
</evidence>
<name>A0A399FYC2_9ACTN</name>
<evidence type="ECO:0000256" key="2">
    <source>
        <dbReference type="ARBA" id="ARBA00007069"/>
    </source>
</evidence>
<dbReference type="SUPFAM" id="SSF161098">
    <property type="entry name" value="MetI-like"/>
    <property type="match status" value="1"/>
</dbReference>
<dbReference type="PANTHER" id="PTHR43848:SF2">
    <property type="entry name" value="PUTRESCINE TRANSPORT SYSTEM PERMEASE PROTEIN POTI"/>
    <property type="match status" value="1"/>
</dbReference>
<dbReference type="KEGG" id="thao:NI17_021875"/>
<keyword evidence="5 8" id="KW-0812">Transmembrane</keyword>
<feature type="transmembrane region" description="Helical" evidence="8">
    <location>
        <begin position="84"/>
        <end position="106"/>
    </location>
</feature>
<dbReference type="Pfam" id="PF00528">
    <property type="entry name" value="BPD_transp_1"/>
    <property type="match status" value="1"/>
</dbReference>
<organism evidence="9 10">
    <name type="scientific">Thermobifida halotolerans</name>
    <dbReference type="NCBI Taxonomy" id="483545"/>
    <lineage>
        <taxon>Bacteria</taxon>
        <taxon>Bacillati</taxon>
        <taxon>Actinomycetota</taxon>
        <taxon>Actinomycetes</taxon>
        <taxon>Streptosporangiales</taxon>
        <taxon>Nocardiopsidaceae</taxon>
        <taxon>Thermobifida</taxon>
    </lineage>
</organism>
<keyword evidence="3 8" id="KW-0813">Transport</keyword>
<comment type="similarity">
    <text evidence="2">Belongs to the binding-protein-dependent transport system permease family. CysTW subfamily.</text>
</comment>
<dbReference type="InterPro" id="IPR051789">
    <property type="entry name" value="Bact_Polyamine_Transport"/>
</dbReference>
<protein>
    <submittedName>
        <fullName evidence="9">ABC transporter permease</fullName>
    </submittedName>
</protein>
<comment type="subcellular location">
    <subcellularLocation>
        <location evidence="1 8">Cell membrane</location>
        <topology evidence="1 8">Multi-pass membrane protein</topology>
    </subcellularLocation>
</comment>
<dbReference type="CDD" id="cd06261">
    <property type="entry name" value="TM_PBP2"/>
    <property type="match status" value="1"/>
</dbReference>
<feature type="transmembrane region" description="Helical" evidence="8">
    <location>
        <begin position="27"/>
        <end position="48"/>
    </location>
</feature>
<dbReference type="InterPro" id="IPR000515">
    <property type="entry name" value="MetI-like"/>
</dbReference>
<evidence type="ECO:0000256" key="5">
    <source>
        <dbReference type="ARBA" id="ARBA00022692"/>
    </source>
</evidence>
<feature type="transmembrane region" description="Helical" evidence="8">
    <location>
        <begin position="251"/>
        <end position="270"/>
    </location>
</feature>
<evidence type="ECO:0000256" key="4">
    <source>
        <dbReference type="ARBA" id="ARBA00022475"/>
    </source>
</evidence>
<feature type="transmembrane region" description="Helical" evidence="8">
    <location>
        <begin position="148"/>
        <end position="171"/>
    </location>
</feature>
<dbReference type="GO" id="GO:0005886">
    <property type="term" value="C:plasma membrane"/>
    <property type="evidence" value="ECO:0007669"/>
    <property type="project" value="UniProtKB-SubCell"/>
</dbReference>
<dbReference type="Proteomes" id="UP000265719">
    <property type="component" value="Chromosome"/>
</dbReference>
<dbReference type="AlphaFoldDB" id="A0A399FYC2"/>
<proteinExistence type="inferred from homology"/>
<evidence type="ECO:0000256" key="6">
    <source>
        <dbReference type="ARBA" id="ARBA00022989"/>
    </source>
</evidence>
<sequence>MSATVAESTGRTAAPRRWRPRISLGKLFTWAVLVWLFVPIVGMIAFSFNDISGRQNVTWQGFTLKWYGQAFAYPDLNQALLNTLVIGCSTMLVSGIAGSLLGLAMGRYRFRGQQVSNLVMFAAISAPEVVIGAALLSLFLTVNLTTGLATVIIAHVMFTVSFVAITVRARVMTLDPKIEEAARDLGADSWTTFRLVTFPMLFPAIMAGGLLSFALSVDDFIITTFVSGDLSTFPLWIWGATRVGIPPQVNVMGTLIFVVGVLLTITNVVLARRRS</sequence>
<keyword evidence="10" id="KW-1185">Reference proteome</keyword>
<gene>
    <name evidence="9" type="ORF">NI17_021875</name>
</gene>
<feature type="transmembrane region" description="Helical" evidence="8">
    <location>
        <begin position="118"/>
        <end position="142"/>
    </location>
</feature>
<dbReference type="OrthoDB" id="9810794at2"/>
<dbReference type="PROSITE" id="PS50928">
    <property type="entry name" value="ABC_TM1"/>
    <property type="match status" value="1"/>
</dbReference>